<dbReference type="Proteomes" id="UP000594632">
    <property type="component" value="Chromosome"/>
</dbReference>
<evidence type="ECO:0000313" key="8">
    <source>
        <dbReference type="EMBL" id="AZF76939.1"/>
    </source>
</evidence>
<dbReference type="PANTHER" id="PTHR11365">
    <property type="entry name" value="5-OXOPROLINASE RELATED"/>
    <property type="match status" value="1"/>
</dbReference>
<dbReference type="Proteomes" id="UP000033085">
    <property type="component" value="Chromosome"/>
</dbReference>
<dbReference type="EMBL" id="CP033236">
    <property type="protein sequence ID" value="AZF71696.1"/>
    <property type="molecule type" value="Genomic_DNA"/>
</dbReference>
<evidence type="ECO:0000313" key="2">
    <source>
        <dbReference type="EMBL" id="AKA74607.1"/>
    </source>
</evidence>
<protein>
    <submittedName>
        <fullName evidence="4">5-oxoprolinase</fullName>
    </submittedName>
</protein>
<dbReference type="KEGG" id="ssol:SULB_2472"/>
<evidence type="ECO:0000313" key="11">
    <source>
        <dbReference type="EMBL" id="AZF84736.1"/>
    </source>
</evidence>
<evidence type="ECO:0000313" key="7">
    <source>
        <dbReference type="EMBL" id="AZF74316.1"/>
    </source>
</evidence>
<evidence type="ECO:0000313" key="22">
    <source>
        <dbReference type="Proteomes" id="UP000275843"/>
    </source>
</evidence>
<dbReference type="EMBL" id="CP033238">
    <property type="protein sequence ID" value="AZF76939.1"/>
    <property type="molecule type" value="Genomic_DNA"/>
</dbReference>
<dbReference type="Proteomes" id="UP000273443">
    <property type="component" value="Chromosome"/>
</dbReference>
<evidence type="ECO:0000313" key="20">
    <source>
        <dbReference type="Proteomes" id="UP000273194"/>
    </source>
</evidence>
<evidence type="ECO:0000313" key="5">
    <source>
        <dbReference type="EMBL" id="AZF69076.1"/>
    </source>
</evidence>
<dbReference type="EMBL" id="CP033241">
    <property type="protein sequence ID" value="AZF84736.1"/>
    <property type="molecule type" value="Genomic_DNA"/>
</dbReference>
<dbReference type="OrthoDB" id="8261at2157"/>
<dbReference type="EMBL" id="CP033235">
    <property type="protein sequence ID" value="AZF69076.1"/>
    <property type="molecule type" value="Genomic_DNA"/>
</dbReference>
<dbReference type="EMBL" id="CP033240">
    <property type="protein sequence ID" value="AZF82150.1"/>
    <property type="molecule type" value="Genomic_DNA"/>
</dbReference>
<gene>
    <name evidence="12" type="ORF">HFC64_03300</name>
    <name evidence="13" type="ORF">SSOP1_1797</name>
    <name evidence="4" type="ORF">SULA_2471</name>
    <name evidence="2" type="ORF">SULB_2472</name>
    <name evidence="3" type="ORF">SULC_2469</name>
    <name evidence="5" type="ORF">SULG_12530</name>
    <name evidence="6" type="ORF">SULH_12530</name>
    <name evidence="7" type="ORF">SULI_12530</name>
    <name evidence="8" type="ORF">SULM_12520</name>
    <name evidence="9" type="ORF">SULN_12520</name>
    <name evidence="10" type="ORF">SULO_12530</name>
    <name evidence="11" type="ORF">SULZ_12515</name>
</gene>
<evidence type="ECO:0000313" key="23">
    <source>
        <dbReference type="Proteomes" id="UP000278715"/>
    </source>
</evidence>
<evidence type="ECO:0000313" key="6">
    <source>
        <dbReference type="EMBL" id="AZF71696.1"/>
    </source>
</evidence>
<dbReference type="GO" id="GO:0006749">
    <property type="term" value="P:glutathione metabolic process"/>
    <property type="evidence" value="ECO:0007669"/>
    <property type="project" value="TreeGrafter"/>
</dbReference>
<dbReference type="Proteomes" id="UP000282269">
    <property type="component" value="Chromosome"/>
</dbReference>
<dbReference type="EMBL" id="CP011055">
    <property type="protein sequence ID" value="AKA74607.1"/>
    <property type="molecule type" value="Genomic_DNA"/>
</dbReference>
<dbReference type="InterPro" id="IPR003692">
    <property type="entry name" value="Hydantoinase_B"/>
</dbReference>
<dbReference type="Proteomes" id="UP000033106">
    <property type="component" value="Chromosome"/>
</dbReference>
<dbReference type="EMBL" id="CP050869">
    <property type="protein sequence ID" value="QPG49053.1"/>
    <property type="molecule type" value="Genomic_DNA"/>
</dbReference>
<evidence type="ECO:0000313" key="12">
    <source>
        <dbReference type="EMBL" id="QPG49053.1"/>
    </source>
</evidence>
<dbReference type="GO" id="GO:0017168">
    <property type="term" value="F:5-oxoprolinase (ATP-hydrolyzing) activity"/>
    <property type="evidence" value="ECO:0007669"/>
    <property type="project" value="TreeGrafter"/>
</dbReference>
<accession>A0A0E3MJZ7</accession>
<organism evidence="4 16">
    <name type="scientific">Saccharolobus solfataricus</name>
    <name type="common">Sulfolobus solfataricus</name>
    <dbReference type="NCBI Taxonomy" id="2287"/>
    <lineage>
        <taxon>Archaea</taxon>
        <taxon>Thermoproteota</taxon>
        <taxon>Thermoprotei</taxon>
        <taxon>Sulfolobales</taxon>
        <taxon>Sulfolobaceae</taxon>
        <taxon>Saccharolobus</taxon>
    </lineage>
</organism>
<reference evidence="12 25" key="6">
    <citation type="journal article" date="2020" name="Nat. Commun.">
        <title>The structures of two archaeal type IV pili illuminate evolutionary relationships.</title>
        <authorList>
            <person name="Wang F."/>
            <person name="Baquero D.P."/>
            <person name="Su Z."/>
            <person name="Beltran L.C."/>
            <person name="Prangishvili D."/>
            <person name="Krupovic M."/>
            <person name="Egelman E.H."/>
        </authorList>
    </citation>
    <scope>NUCLEOTIDE SEQUENCE [LARGE SCALE GENOMIC DNA]</scope>
    <source>
        <strain evidence="12 25">POZ149</strain>
    </source>
</reference>
<dbReference type="GeneID" id="1454653"/>
<dbReference type="PANTHER" id="PTHR11365:SF23">
    <property type="entry name" value="HYPOTHETICAL 5-OXOPROLINASE (EUROFUNG)-RELATED"/>
    <property type="match status" value="1"/>
</dbReference>
<evidence type="ECO:0000313" key="24">
    <source>
        <dbReference type="Proteomes" id="UP000282269"/>
    </source>
</evidence>
<evidence type="ECO:0000313" key="15">
    <source>
        <dbReference type="Proteomes" id="UP000033085"/>
    </source>
</evidence>
<dbReference type="AlphaFoldDB" id="A0A0E3MJZ7"/>
<evidence type="ECO:0000313" key="10">
    <source>
        <dbReference type="EMBL" id="AZF82150.1"/>
    </source>
</evidence>
<dbReference type="EMBL" id="CP011056">
    <property type="protein sequence ID" value="AKA77303.1"/>
    <property type="molecule type" value="Genomic_DNA"/>
</dbReference>
<dbReference type="KEGG" id="ssoa:SULA_2471"/>
<reference evidence="14 15" key="1">
    <citation type="journal article" date="2015" name="Genome Announc.">
        <title>Complete Genome Sequence of Sulfolobus solfataricus Strain 98/2 and Evolved Derivatives.</title>
        <authorList>
            <person name="McCarthy S."/>
            <person name="Gradnigo J."/>
            <person name="Johnson T."/>
            <person name="Payne S."/>
            <person name="Lipzen A."/>
            <person name="Martin J."/>
            <person name="Schackwitz W."/>
            <person name="Moriyama E."/>
            <person name="Blum P."/>
        </authorList>
    </citation>
    <scope>NUCLEOTIDE SEQUENCE [LARGE SCALE GENOMIC DNA]</scope>
    <source>
        <strain evidence="14">98/2 SULC</strain>
        <strain evidence="2">SARC-B</strain>
        <strain evidence="3">SARC-C</strain>
        <strain evidence="4 16">SULA</strain>
        <strain evidence="15">SULB</strain>
    </source>
</reference>
<proteinExistence type="predicted"/>
<dbReference type="Proteomes" id="UP000267993">
    <property type="component" value="Chromosome"/>
</dbReference>
<evidence type="ECO:0000313" key="3">
    <source>
        <dbReference type="EMBL" id="AKA77303.1"/>
    </source>
</evidence>
<dbReference type="PATRIC" id="fig|2287.6.peg.2622"/>
<dbReference type="Pfam" id="PF02538">
    <property type="entry name" value="Hydantoinase_B"/>
    <property type="match status" value="1"/>
</dbReference>
<dbReference type="Proteomes" id="UP000076770">
    <property type="component" value="Chromosome i"/>
</dbReference>
<dbReference type="RefSeq" id="WP_009990097.1">
    <property type="nucleotide sequence ID" value="NZ_CP011055.2"/>
</dbReference>
<evidence type="ECO:0000313" key="19">
    <source>
        <dbReference type="Proteomes" id="UP000269431"/>
    </source>
</evidence>
<dbReference type="OMA" id="SRWGWHT"/>
<reference evidence="17" key="3">
    <citation type="submission" date="2016-04" db="EMBL/GenBank/DDBJ databases">
        <authorList>
            <person name="Shah S.A."/>
            <person name="Garrett R.A."/>
        </authorList>
    </citation>
    <scope>NUCLEOTIDE SEQUENCE [LARGE SCALE GENOMIC DNA]</scope>
    <source>
        <strain evidence="17">ATCC 35091 / DSM 1616 / JCM 8930 / NBRC 15331 / P1</strain>
    </source>
</reference>
<dbReference type="InterPro" id="IPR045079">
    <property type="entry name" value="Oxoprolinase-like"/>
</dbReference>
<evidence type="ECO:0000313" key="13">
    <source>
        <dbReference type="EMBL" id="SAI85351.1"/>
    </source>
</evidence>
<dbReference type="KEGG" id="ssof:SULC_2469"/>
<feature type="domain" description="Hydantoinase B/oxoprolinase" evidence="1">
    <location>
        <begin position="3"/>
        <end position="525"/>
    </location>
</feature>
<reference evidence="4" key="5">
    <citation type="submission" date="2018-10" db="EMBL/GenBank/DDBJ databases">
        <authorList>
            <person name="McCarthy S."/>
            <person name="Gradnigo J."/>
            <person name="Johnson T."/>
            <person name="Payne S."/>
            <person name="Lipzen A."/>
            <person name="Schackwitz W."/>
            <person name="Martin J."/>
            <person name="Moriyama E."/>
            <person name="Blum P."/>
        </authorList>
    </citation>
    <scope>NUCLEOTIDE SEQUENCE</scope>
    <source>
        <strain evidence="2">SARC-B</strain>
        <strain evidence="3">SARC-C</strain>
        <strain evidence="4">SULA</strain>
    </source>
</reference>
<sequence>MVDPFTLEIIKNGLVVASEEMFYAFGRTAKSPVIYEVLDYAVGITDSKGRGLVAQAPGVPGFSGVLDFTIREVLGKWKSDINPGDVIATNIPYSGGTHLNDVALIMPMFTKDTLVGFIVNKGHWSEIGGMHFGSWSSDATEIFQEGLQLPNIKLYIGGKPNRDVIDIISANSRMPNATLGDMEAQIASMKIAARRINTLIEKYGLDNVIEAMDKLIEDGVKLSKLKLAKLPKGKFEAEDYIDDDGISDNPVYVKVRVSITDNEFIVDFTGSSNQVNGPINSPLPATVSAVRETYMAITDPHALPNAGFFSPLKVIAPEGSIFNPRKPAPTSTYWESMSYATDLVWKALAPYIPDKLSAGHFLSILATILGGYDEKTGEPFAIVEPQPGGWGGCNDQDGESALVASGDGETYIASAEVYERKMPILVERESLNTEDGPGHGKYRGGLGIIKDYVVLSKEAYFTVSIGRSKFPPWGINGGFSGPPNYAVIYKKGEKPRVARKIAAIKLEYGDKVSLHSAGGGGWGDPLDRDPELVLQDVKNEYITHDIAQKVYGVVIENGKVNYDKTLNLRNIMRRSKILSGTVQ</sequence>
<dbReference type="Proteomes" id="UP000275843">
    <property type="component" value="Chromosome"/>
</dbReference>
<dbReference type="Proteomes" id="UP000269431">
    <property type="component" value="Chromosome"/>
</dbReference>
<dbReference type="GO" id="GO:0005829">
    <property type="term" value="C:cytosol"/>
    <property type="evidence" value="ECO:0007669"/>
    <property type="project" value="TreeGrafter"/>
</dbReference>
<dbReference type="EMBL" id="CP011057">
    <property type="protein sequence ID" value="AKA79994.1"/>
    <property type="molecule type" value="Genomic_DNA"/>
</dbReference>
<dbReference type="GeneID" id="44130421"/>
<evidence type="ECO:0000313" key="25">
    <source>
        <dbReference type="Proteomes" id="UP000594632"/>
    </source>
</evidence>
<evidence type="ECO:0000313" key="4">
    <source>
        <dbReference type="EMBL" id="AKA79994.1"/>
    </source>
</evidence>
<dbReference type="EMBL" id="LT549890">
    <property type="protein sequence ID" value="SAI85351.1"/>
    <property type="molecule type" value="Genomic_DNA"/>
</dbReference>
<dbReference type="Proteomes" id="UP000273194">
    <property type="component" value="Chromosome"/>
</dbReference>
<reference evidence="18 19" key="4">
    <citation type="journal article" date="2018" name="Proc. Natl. Acad. Sci. U.S.A.">
        <title>Nonmutational mechanism of inheritance in the Archaeon Sulfolobus solfataricus.</title>
        <authorList>
            <person name="Payne S."/>
            <person name="McCarthy S."/>
            <person name="Johnson T."/>
            <person name="North E."/>
            <person name="Blum P."/>
        </authorList>
    </citation>
    <scope>NUCLEOTIDE SEQUENCE [LARGE SCALE GENOMIC DNA]</scope>
    <source>
        <strain evidence="6 18">SARC-H</strain>
        <strain evidence="7 22">SARC-I</strain>
        <strain evidence="9 23">SARC-N</strain>
        <strain evidence="10 24">SARC-O</strain>
        <strain evidence="11 19">SUL120</strain>
        <strain evidence="5 20">SULG</strain>
        <strain evidence="8 21">SULM</strain>
    </source>
</reference>
<dbReference type="EMBL" id="CP033239">
    <property type="protein sequence ID" value="AZF79546.1"/>
    <property type="molecule type" value="Genomic_DNA"/>
</dbReference>
<evidence type="ECO:0000313" key="9">
    <source>
        <dbReference type="EMBL" id="AZF79546.1"/>
    </source>
</evidence>
<dbReference type="EMBL" id="CP033237">
    <property type="protein sequence ID" value="AZF74316.1"/>
    <property type="molecule type" value="Genomic_DNA"/>
</dbReference>
<evidence type="ECO:0000259" key="1">
    <source>
        <dbReference type="Pfam" id="PF02538"/>
    </source>
</evidence>
<evidence type="ECO:0000313" key="17">
    <source>
        <dbReference type="Proteomes" id="UP000076770"/>
    </source>
</evidence>
<name>A0A0E3MJZ7_SACSO</name>
<evidence type="ECO:0000313" key="14">
    <source>
        <dbReference type="Proteomes" id="UP000033057"/>
    </source>
</evidence>
<reference evidence="13" key="2">
    <citation type="submission" date="2016-04" db="EMBL/GenBank/DDBJ databases">
        <authorList>
            <person name="Evans L.H."/>
            <person name="Alamgir A."/>
            <person name="Owens N."/>
            <person name="Weber N.D."/>
            <person name="Virtaneva K."/>
            <person name="Barbian K."/>
            <person name="Babar A."/>
            <person name="Rosenke K."/>
        </authorList>
    </citation>
    <scope>NUCLEOTIDE SEQUENCE</scope>
    <source>
        <strain evidence="13">P1</strain>
    </source>
</reference>
<evidence type="ECO:0000313" key="21">
    <source>
        <dbReference type="Proteomes" id="UP000273443"/>
    </source>
</evidence>
<evidence type="ECO:0000313" key="16">
    <source>
        <dbReference type="Proteomes" id="UP000033106"/>
    </source>
</evidence>
<evidence type="ECO:0000313" key="18">
    <source>
        <dbReference type="Proteomes" id="UP000267993"/>
    </source>
</evidence>
<dbReference type="Proteomes" id="UP000033057">
    <property type="component" value="Chromosome"/>
</dbReference>
<dbReference type="Proteomes" id="UP000278715">
    <property type="component" value="Chromosome"/>
</dbReference>